<dbReference type="PANTHER" id="PTHR37813:SF1">
    <property type="entry name" value="FELS-2 PROPHAGE PROTEIN"/>
    <property type="match status" value="1"/>
</dbReference>
<evidence type="ECO:0000256" key="1">
    <source>
        <dbReference type="ARBA" id="ARBA00022612"/>
    </source>
</evidence>
<proteinExistence type="predicted"/>
<dbReference type="Proteomes" id="UP000189735">
    <property type="component" value="Unassembled WGS sequence"/>
</dbReference>
<gene>
    <name evidence="4" type="ORF">SAMN06295879_1022</name>
</gene>
<evidence type="ECO:0000313" key="4">
    <source>
        <dbReference type="EMBL" id="SKA87044.1"/>
    </source>
</evidence>
<keyword evidence="1" id="KW-1188">Viral release from host cell</keyword>
<keyword evidence="2" id="KW-1133">Transmembrane helix</keyword>
<evidence type="ECO:0000313" key="5">
    <source>
        <dbReference type="Proteomes" id="UP000189735"/>
    </source>
</evidence>
<feature type="domain" description="Phage tail tape measure protein" evidence="3">
    <location>
        <begin position="97"/>
        <end position="295"/>
    </location>
</feature>
<dbReference type="EMBL" id="FUYG01000002">
    <property type="protein sequence ID" value="SKA87044.1"/>
    <property type="molecule type" value="Genomic_DNA"/>
</dbReference>
<name>A0A1T4XBW4_9MICO</name>
<feature type="transmembrane region" description="Helical" evidence="2">
    <location>
        <begin position="429"/>
        <end position="452"/>
    </location>
</feature>
<dbReference type="InterPro" id="IPR010090">
    <property type="entry name" value="Phage_tape_meas"/>
</dbReference>
<keyword evidence="2" id="KW-0812">Transmembrane</keyword>
<organism evidence="4 5">
    <name type="scientific">Agreia bicolorata</name>
    <dbReference type="NCBI Taxonomy" id="110935"/>
    <lineage>
        <taxon>Bacteria</taxon>
        <taxon>Bacillati</taxon>
        <taxon>Actinomycetota</taxon>
        <taxon>Actinomycetes</taxon>
        <taxon>Micrococcales</taxon>
        <taxon>Microbacteriaceae</taxon>
        <taxon>Agreia</taxon>
    </lineage>
</organism>
<keyword evidence="2" id="KW-0472">Membrane</keyword>
<dbReference type="PANTHER" id="PTHR37813">
    <property type="entry name" value="FELS-2 PROPHAGE PROTEIN"/>
    <property type="match status" value="1"/>
</dbReference>
<dbReference type="NCBIfam" id="TIGR01760">
    <property type="entry name" value="tape_meas_TP901"/>
    <property type="match status" value="1"/>
</dbReference>
<feature type="transmembrane region" description="Helical" evidence="2">
    <location>
        <begin position="390"/>
        <end position="409"/>
    </location>
</feature>
<dbReference type="Pfam" id="PF10145">
    <property type="entry name" value="PhageMin_Tail"/>
    <property type="match status" value="1"/>
</dbReference>
<sequence>MATRNTKVSLTAEVAGYIAGMDKAAAKTRELGTEAEKLAQKKQAFETLGVGALAFGATAAAAVSIAVAKFAQFDEAMSNVKAATQESASNMALLRSAAVDAGASTVYSATEAAGAIEELGKAGLTTSEILNGGLDGALSLAAAGQLEVADAAQITAIALKQFQLGGDQASHVADLLAAGAGKAVGDVSDLAAALGQAGLVANGAGQSIEDTTGVLAAFADAGLLGSDAGTSLKTSIIALQAPTDKSRDLMEKYGLSFYDANGQMLSYSEIAGQLKTKLGGLDDETRNAALAQIFGNDALRSANVLYEQGADGIQKYIDQTNDSGYAAEVAADRLDNLKGDVEKLGGAFDTLLIKSGSGLNDALRGATQGLTFLTDAAGDLPAPVLSTATALTGIVGSLALAGGAALLAVPKFADFKTSLDALDLSGRKVGIGIGIAGGAVAAATLALGLFVAEQAKAAAKVDAFAGSLDDQTGSITEYTRKLIAANLATKDTFAGLEADNSAYDNAEKLGISLDTVTQAALGSAPALRELNKELDIGTVGSDKFKQKQKETGLSVLDLSMAAKDLAMSVQGESSSLAEAAKQAEQKNRVSEDGVGVSKSASDAYSDEAKTVSELQDNLSQLIDTINESNATGQDAISANLDYQNSLAKVDEYIQKARDGADGYSLTLDQATQAGRDNLDMLNGLAGSSQGAAEAQFALDGNTESFQATLAAGRQTIIDRATALGYTADQASALADQVYRIPTEREINILAETNTAAARLKELHDLVDAIPTSKAITVTASGNGLQYSDSRENHAYGGTVGGAVAQAAMALAGGGTAYGPGTSKSDSIPVWLSRGEEVIQEPYASQNRALLKSINSGMDMGQLRQAQYGVGSLVPAQYGMGSLVSAGATVNVSPTVSLAGTTLVATMDGIPFKMVIQEQIAATESESLATLRAGYRRDL</sequence>
<evidence type="ECO:0000259" key="3">
    <source>
        <dbReference type="Pfam" id="PF10145"/>
    </source>
</evidence>
<protein>
    <submittedName>
        <fullName evidence="4">Phage tail tape measure protein, TP901 family, core region</fullName>
    </submittedName>
</protein>
<evidence type="ECO:0000256" key="2">
    <source>
        <dbReference type="SAM" id="Phobius"/>
    </source>
</evidence>
<accession>A0A1T4XBW4</accession>
<dbReference type="AlphaFoldDB" id="A0A1T4XBW4"/>
<reference evidence="5" key="1">
    <citation type="submission" date="2017-02" db="EMBL/GenBank/DDBJ databases">
        <authorList>
            <person name="Varghese N."/>
            <person name="Submissions S."/>
        </authorList>
    </citation>
    <scope>NUCLEOTIDE SEQUENCE [LARGE SCALE GENOMIC DNA]</scope>
    <source>
        <strain evidence="5">VKM Ac-2052</strain>
    </source>
</reference>